<gene>
    <name evidence="1" type="ORF">MRB53_004182</name>
</gene>
<reference evidence="1 2" key="1">
    <citation type="journal article" date="2022" name="Hortic Res">
        <title>A haplotype resolved chromosomal level avocado genome allows analysis of novel avocado genes.</title>
        <authorList>
            <person name="Nath O."/>
            <person name="Fletcher S.J."/>
            <person name="Hayward A."/>
            <person name="Shaw L.M."/>
            <person name="Masouleh A.K."/>
            <person name="Furtado A."/>
            <person name="Henry R.J."/>
            <person name="Mitter N."/>
        </authorList>
    </citation>
    <scope>NUCLEOTIDE SEQUENCE [LARGE SCALE GENOMIC DNA]</scope>
    <source>
        <strain evidence="2">cv. Hass</strain>
    </source>
</reference>
<organism evidence="1 2">
    <name type="scientific">Persea americana</name>
    <name type="common">Avocado</name>
    <dbReference type="NCBI Taxonomy" id="3435"/>
    <lineage>
        <taxon>Eukaryota</taxon>
        <taxon>Viridiplantae</taxon>
        <taxon>Streptophyta</taxon>
        <taxon>Embryophyta</taxon>
        <taxon>Tracheophyta</taxon>
        <taxon>Spermatophyta</taxon>
        <taxon>Magnoliopsida</taxon>
        <taxon>Magnoliidae</taxon>
        <taxon>Laurales</taxon>
        <taxon>Lauraceae</taxon>
        <taxon>Persea</taxon>
    </lineage>
</organism>
<proteinExistence type="predicted"/>
<comment type="caution">
    <text evidence="1">The sequence shown here is derived from an EMBL/GenBank/DDBJ whole genome shotgun (WGS) entry which is preliminary data.</text>
</comment>
<evidence type="ECO:0000313" key="1">
    <source>
        <dbReference type="EMBL" id="KAJ8651159.1"/>
    </source>
</evidence>
<sequence length="100" mass="11051">MNSTITVVTVHLTRLSFEVSLKLETSSSSHAAASSCAAGKDLHLNDSNLESHPFSDYWDNLQVTEQLWDLAYQINVPDHHIASITSISNSLPLLRNSVQM</sequence>
<accession>A0ACC2MZT8</accession>
<name>A0ACC2MZT8_PERAE</name>
<dbReference type="Proteomes" id="UP001234297">
    <property type="component" value="Chromosome 1"/>
</dbReference>
<protein>
    <submittedName>
        <fullName evidence="1">Uncharacterized protein</fullName>
    </submittedName>
</protein>
<evidence type="ECO:0000313" key="2">
    <source>
        <dbReference type="Proteomes" id="UP001234297"/>
    </source>
</evidence>
<keyword evidence="2" id="KW-1185">Reference proteome</keyword>
<dbReference type="EMBL" id="CM056809">
    <property type="protein sequence ID" value="KAJ8651159.1"/>
    <property type="molecule type" value="Genomic_DNA"/>
</dbReference>